<protein>
    <submittedName>
        <fullName evidence="2">Uncharacterized protein</fullName>
    </submittedName>
</protein>
<sequence>MDVKLSKGVTFLTRLQNRTGVFRHIRLLNDRAFVIDTVVPFCVAFIMAMSVESELVTQFFSSSLAFWGDVIHLDMVAISEVKFTPSAFSFLFVKEFAFGSIQQGVFAQSGTPVKQVSIIRTRRSFDFSVAFDHCLIMHPER</sequence>
<reference evidence="2" key="1">
    <citation type="submission" date="2020-10" db="EMBL/GenBank/DDBJ databases">
        <title>Taxonomic study of unclassified bacteria belonging to the class Ktedonobacteria.</title>
        <authorList>
            <person name="Yabe S."/>
            <person name="Wang C.M."/>
            <person name="Zheng Y."/>
            <person name="Sakai Y."/>
            <person name="Cavaletti L."/>
            <person name="Monciardini P."/>
            <person name="Donadio S."/>
        </authorList>
    </citation>
    <scope>NUCLEOTIDE SEQUENCE</scope>
    <source>
        <strain evidence="2">SOSP1-1</strain>
    </source>
</reference>
<name>A0A8J3MXX1_9CHLR</name>
<dbReference type="EMBL" id="BNJF01000008">
    <property type="protein sequence ID" value="GHO50441.1"/>
    <property type="molecule type" value="Genomic_DNA"/>
</dbReference>
<dbReference type="Proteomes" id="UP000612362">
    <property type="component" value="Unassembled WGS sequence"/>
</dbReference>
<keyword evidence="3" id="KW-1185">Reference proteome</keyword>
<keyword evidence="1" id="KW-0812">Transmembrane</keyword>
<evidence type="ECO:0000313" key="2">
    <source>
        <dbReference type="EMBL" id="GHO50441.1"/>
    </source>
</evidence>
<keyword evidence="1" id="KW-0472">Membrane</keyword>
<organism evidence="2 3">
    <name type="scientific">Ktedonospora formicarum</name>
    <dbReference type="NCBI Taxonomy" id="2778364"/>
    <lineage>
        <taxon>Bacteria</taxon>
        <taxon>Bacillati</taxon>
        <taxon>Chloroflexota</taxon>
        <taxon>Ktedonobacteria</taxon>
        <taxon>Ktedonobacterales</taxon>
        <taxon>Ktedonobacteraceae</taxon>
        <taxon>Ktedonospora</taxon>
    </lineage>
</organism>
<evidence type="ECO:0000256" key="1">
    <source>
        <dbReference type="SAM" id="Phobius"/>
    </source>
</evidence>
<keyword evidence="1" id="KW-1133">Transmembrane helix</keyword>
<dbReference type="AlphaFoldDB" id="A0A8J3MXX1"/>
<proteinExistence type="predicted"/>
<gene>
    <name evidence="2" type="ORF">KSX_86040</name>
</gene>
<feature type="transmembrane region" description="Helical" evidence="1">
    <location>
        <begin position="32"/>
        <end position="51"/>
    </location>
</feature>
<accession>A0A8J3MXX1</accession>
<comment type="caution">
    <text evidence="2">The sequence shown here is derived from an EMBL/GenBank/DDBJ whole genome shotgun (WGS) entry which is preliminary data.</text>
</comment>
<evidence type="ECO:0000313" key="3">
    <source>
        <dbReference type="Proteomes" id="UP000612362"/>
    </source>
</evidence>